<evidence type="ECO:0000256" key="4">
    <source>
        <dbReference type="ARBA" id="ARBA00012017"/>
    </source>
</evidence>
<dbReference type="GO" id="GO:0032957">
    <property type="term" value="P:inositol trisphosphate metabolic process"/>
    <property type="evidence" value="ECO:0007669"/>
    <property type="project" value="InterPro"/>
</dbReference>
<dbReference type="EMBL" id="JALJOQ010000049">
    <property type="protein sequence ID" value="KAK9804614.1"/>
    <property type="molecule type" value="Genomic_DNA"/>
</dbReference>
<evidence type="ECO:0000259" key="12">
    <source>
        <dbReference type="Pfam" id="PF05770"/>
    </source>
</evidence>
<evidence type="ECO:0000256" key="3">
    <source>
        <dbReference type="ARBA" id="ARBA00011245"/>
    </source>
</evidence>
<dbReference type="PANTHER" id="PTHR14217">
    <property type="entry name" value="INOSITOL-TETRAKISPHOSPHATE 1-KINASE"/>
    <property type="match status" value="1"/>
</dbReference>
<sequence>MRSWQPLGHAFLFTWTLFMALHMFLQLAARGFFPSIPLSKRLAVNPAHGKGHPVFFWLTHDESWEAQLPFDVLLHKGTDDLRHPHEASSPAKASAISNNASLPASLQRLTDFKAAHPEVTVSNDPANVAQVTDRWALHQLTQQVTSSLTQQGWELHVPHAQLVQSEQDLTCVPAPCILKPVSACGGTSSHDLVLVLDSGAAVQPDAASRQLHVELGEAALQLPAIAQAFIDHGGLLHKVYCIGEEVHVSQSASIANAADHDESSGTRLPPMELLRATASALGKALGLSLFGFDVIAEQMTGRCFVIDLNYFPSFKCSEWAPQALHELLSEQQSHLTRIG</sequence>
<feature type="signal peptide" evidence="11">
    <location>
        <begin position="1"/>
        <end position="31"/>
    </location>
</feature>
<evidence type="ECO:0000313" key="14">
    <source>
        <dbReference type="Proteomes" id="UP001465755"/>
    </source>
</evidence>
<keyword evidence="11" id="KW-0732">Signal</keyword>
<keyword evidence="9" id="KW-0067">ATP-binding</keyword>
<dbReference type="InterPro" id="IPR008656">
    <property type="entry name" value="Inositol_tetrakis-P_1-kinase"/>
</dbReference>
<evidence type="ECO:0000256" key="2">
    <source>
        <dbReference type="ARBA" id="ARBA00009601"/>
    </source>
</evidence>
<protein>
    <recommendedName>
        <fullName evidence="4">inositol-1,3,4-trisphosphate 5/6-kinase</fullName>
        <ecNumber evidence="4">2.7.1.159</ecNumber>
    </recommendedName>
</protein>
<evidence type="ECO:0000256" key="10">
    <source>
        <dbReference type="ARBA" id="ARBA00022842"/>
    </source>
</evidence>
<dbReference type="Pfam" id="PF05770">
    <property type="entry name" value="Ins134_P3_kin"/>
    <property type="match status" value="1"/>
</dbReference>
<feature type="domain" description="Inositol 1,3,4-trisphosphate 5/6-kinase ATP-grasp" evidence="12">
    <location>
        <begin position="248"/>
        <end position="318"/>
    </location>
</feature>
<dbReference type="Gene3D" id="3.40.50.11370">
    <property type="match status" value="1"/>
</dbReference>
<proteinExistence type="inferred from homology"/>
<keyword evidence="14" id="KW-1185">Reference proteome</keyword>
<dbReference type="GO" id="GO:0000287">
    <property type="term" value="F:magnesium ion binding"/>
    <property type="evidence" value="ECO:0007669"/>
    <property type="project" value="InterPro"/>
</dbReference>
<dbReference type="InterPro" id="IPR040464">
    <property type="entry name" value="InsP(3)kin_ATP-grasp"/>
</dbReference>
<comment type="caution">
    <text evidence="13">The sequence shown here is derived from an EMBL/GenBank/DDBJ whole genome shotgun (WGS) entry which is preliminary data.</text>
</comment>
<dbReference type="GO" id="GO:0005524">
    <property type="term" value="F:ATP binding"/>
    <property type="evidence" value="ECO:0007669"/>
    <property type="project" value="UniProtKB-KW"/>
</dbReference>
<accession>A0AAW1PA10</accession>
<keyword evidence="6" id="KW-0479">Metal-binding</keyword>
<keyword evidence="10" id="KW-0460">Magnesium</keyword>
<name>A0AAW1PA10_9CHLO</name>
<evidence type="ECO:0000256" key="8">
    <source>
        <dbReference type="ARBA" id="ARBA00022777"/>
    </source>
</evidence>
<evidence type="ECO:0000256" key="7">
    <source>
        <dbReference type="ARBA" id="ARBA00022741"/>
    </source>
</evidence>
<dbReference type="GO" id="GO:0052725">
    <property type="term" value="F:inositol-1,3,4-trisphosphate 6-kinase activity"/>
    <property type="evidence" value="ECO:0007669"/>
    <property type="project" value="InterPro"/>
</dbReference>
<organism evidence="13 14">
    <name type="scientific">Symbiochloris irregularis</name>
    <dbReference type="NCBI Taxonomy" id="706552"/>
    <lineage>
        <taxon>Eukaryota</taxon>
        <taxon>Viridiplantae</taxon>
        <taxon>Chlorophyta</taxon>
        <taxon>core chlorophytes</taxon>
        <taxon>Trebouxiophyceae</taxon>
        <taxon>Trebouxiales</taxon>
        <taxon>Trebouxiaceae</taxon>
        <taxon>Symbiochloris</taxon>
    </lineage>
</organism>
<keyword evidence="5" id="KW-0808">Transferase</keyword>
<comment type="similarity">
    <text evidence="2">Belongs to the ITPK1 family.</text>
</comment>
<evidence type="ECO:0000256" key="5">
    <source>
        <dbReference type="ARBA" id="ARBA00022679"/>
    </source>
</evidence>
<reference evidence="13 14" key="1">
    <citation type="journal article" date="2024" name="Nat. Commun.">
        <title>Phylogenomics reveals the evolutionary origins of lichenization in chlorophyte algae.</title>
        <authorList>
            <person name="Puginier C."/>
            <person name="Libourel C."/>
            <person name="Otte J."/>
            <person name="Skaloud P."/>
            <person name="Haon M."/>
            <person name="Grisel S."/>
            <person name="Petersen M."/>
            <person name="Berrin J.G."/>
            <person name="Delaux P.M."/>
            <person name="Dal Grande F."/>
            <person name="Keller J."/>
        </authorList>
    </citation>
    <scope>NUCLEOTIDE SEQUENCE [LARGE SCALE GENOMIC DNA]</scope>
    <source>
        <strain evidence="13 14">SAG 2036</strain>
    </source>
</reference>
<feature type="chain" id="PRO_5043340399" description="inositol-1,3,4-trisphosphate 5/6-kinase" evidence="11">
    <location>
        <begin position="32"/>
        <end position="339"/>
    </location>
</feature>
<comment type="cofactor">
    <cofactor evidence="1">
        <name>Mg(2+)</name>
        <dbReference type="ChEBI" id="CHEBI:18420"/>
    </cofactor>
</comment>
<dbReference type="GO" id="GO:0052726">
    <property type="term" value="F:inositol-1,3,4-trisphosphate 5-kinase activity"/>
    <property type="evidence" value="ECO:0007669"/>
    <property type="project" value="InterPro"/>
</dbReference>
<evidence type="ECO:0000256" key="1">
    <source>
        <dbReference type="ARBA" id="ARBA00001946"/>
    </source>
</evidence>
<comment type="subunit">
    <text evidence="3">Monomer.</text>
</comment>
<dbReference type="GO" id="GO:0047325">
    <property type="term" value="F:inositol-3,4,5,6-tetrakisphosphate 1-kinase activity"/>
    <property type="evidence" value="ECO:0007669"/>
    <property type="project" value="InterPro"/>
</dbReference>
<dbReference type="SUPFAM" id="SSF56059">
    <property type="entry name" value="Glutathione synthetase ATP-binding domain-like"/>
    <property type="match status" value="1"/>
</dbReference>
<dbReference type="PANTHER" id="PTHR14217:SF1">
    <property type="entry name" value="INOSITOL-TETRAKISPHOSPHATE 1-KINASE"/>
    <property type="match status" value="1"/>
</dbReference>
<dbReference type="Gene3D" id="3.30.470.20">
    <property type="entry name" value="ATP-grasp fold, B domain"/>
    <property type="match status" value="1"/>
</dbReference>
<evidence type="ECO:0000313" key="13">
    <source>
        <dbReference type="EMBL" id="KAK9804614.1"/>
    </source>
</evidence>
<keyword evidence="8" id="KW-0418">Kinase</keyword>
<evidence type="ECO:0000256" key="9">
    <source>
        <dbReference type="ARBA" id="ARBA00022840"/>
    </source>
</evidence>
<dbReference type="Proteomes" id="UP001465755">
    <property type="component" value="Unassembled WGS sequence"/>
</dbReference>
<gene>
    <name evidence="13" type="ORF">WJX73_008380</name>
</gene>
<dbReference type="EC" id="2.7.1.159" evidence="4"/>
<dbReference type="AlphaFoldDB" id="A0AAW1PA10"/>
<dbReference type="GO" id="GO:0005737">
    <property type="term" value="C:cytoplasm"/>
    <property type="evidence" value="ECO:0007669"/>
    <property type="project" value="TreeGrafter"/>
</dbReference>
<keyword evidence="7" id="KW-0547">Nucleotide-binding</keyword>
<evidence type="ECO:0000256" key="6">
    <source>
        <dbReference type="ARBA" id="ARBA00022723"/>
    </source>
</evidence>
<evidence type="ECO:0000256" key="11">
    <source>
        <dbReference type="SAM" id="SignalP"/>
    </source>
</evidence>